<dbReference type="SUPFAM" id="SSF50978">
    <property type="entry name" value="WD40 repeat-like"/>
    <property type="match status" value="1"/>
</dbReference>
<feature type="repeat" description="WD" evidence="6">
    <location>
        <begin position="375"/>
        <end position="411"/>
    </location>
</feature>
<dbReference type="PROSITE" id="PS50294">
    <property type="entry name" value="WD_REPEATS_REGION"/>
    <property type="match status" value="3"/>
</dbReference>
<dbReference type="InterPro" id="IPR019775">
    <property type="entry name" value="WD40_repeat_CS"/>
</dbReference>
<feature type="repeat" description="WD" evidence="6">
    <location>
        <begin position="318"/>
        <end position="352"/>
    </location>
</feature>
<feature type="repeat" description="WD" evidence="6">
    <location>
        <begin position="176"/>
        <end position="220"/>
    </location>
</feature>
<feature type="repeat" description="WD" evidence="6">
    <location>
        <begin position="228"/>
        <end position="261"/>
    </location>
</feature>
<evidence type="ECO:0000256" key="7">
    <source>
        <dbReference type="SAM" id="MobiDB-lite"/>
    </source>
</evidence>
<keyword evidence="4" id="KW-0156">Chromatin regulator</keyword>
<dbReference type="InterPro" id="IPR001680">
    <property type="entry name" value="WD40_rpt"/>
</dbReference>
<keyword evidence="5" id="KW-0539">Nucleus</keyword>
<gene>
    <name evidence="9" type="ORF">J3Q64DRAFT_1761751</name>
</gene>
<feature type="region of interest" description="Disordered" evidence="7">
    <location>
        <begin position="414"/>
        <end position="443"/>
    </location>
</feature>
<accession>A0ABR3AQ54</accession>
<dbReference type="PANTHER" id="PTHR22850">
    <property type="entry name" value="WD40 REPEAT FAMILY"/>
    <property type="match status" value="1"/>
</dbReference>
<feature type="repeat" description="WD" evidence="6">
    <location>
        <begin position="274"/>
        <end position="310"/>
    </location>
</feature>
<dbReference type="Pfam" id="PF00400">
    <property type="entry name" value="WD40"/>
    <property type="match status" value="5"/>
</dbReference>
<dbReference type="PROSITE" id="PS50082">
    <property type="entry name" value="WD_REPEATS_2"/>
    <property type="match status" value="5"/>
</dbReference>
<feature type="compositionally biased region" description="Acidic residues" evidence="7">
    <location>
        <begin position="417"/>
        <end position="433"/>
    </location>
</feature>
<evidence type="ECO:0000256" key="6">
    <source>
        <dbReference type="PROSITE-ProRule" id="PRU00221"/>
    </source>
</evidence>
<reference evidence="9 10" key="1">
    <citation type="submission" date="2024-04" db="EMBL/GenBank/DDBJ databases">
        <title>Symmetric and asymmetric DNA N6-adenine methylation regulates different biological responses in Mucorales.</title>
        <authorList>
            <consortium name="Lawrence Berkeley National Laboratory"/>
            <person name="Lax C."/>
            <person name="Mondo S.J."/>
            <person name="Osorio-Concepcion M."/>
            <person name="Muszewska A."/>
            <person name="Corrochano-Luque M."/>
            <person name="Gutierrez G."/>
            <person name="Riley R."/>
            <person name="Lipzen A."/>
            <person name="Guo J."/>
            <person name="Hundley H."/>
            <person name="Amirebrahimi M."/>
            <person name="Ng V."/>
            <person name="Lorenzo-Gutierrez D."/>
            <person name="Binder U."/>
            <person name="Yang J."/>
            <person name="Song Y."/>
            <person name="Canovas D."/>
            <person name="Navarro E."/>
            <person name="Freitag M."/>
            <person name="Gabaldon T."/>
            <person name="Grigoriev I.V."/>
            <person name="Corrochano L.M."/>
            <person name="Nicolas F.E."/>
            <person name="Garre V."/>
        </authorList>
    </citation>
    <scope>NUCLEOTIDE SEQUENCE [LARGE SCALE GENOMIC DNA]</scope>
    <source>
        <strain evidence="9 10">L51</strain>
    </source>
</reference>
<evidence type="ECO:0000256" key="2">
    <source>
        <dbReference type="ARBA" id="ARBA00022574"/>
    </source>
</evidence>
<dbReference type="InterPro" id="IPR020472">
    <property type="entry name" value="WD40_PAC1"/>
</dbReference>
<dbReference type="PROSITE" id="PS00678">
    <property type="entry name" value="WD_REPEATS_1"/>
    <property type="match status" value="2"/>
</dbReference>
<comment type="caution">
    <text evidence="9">The sequence shown here is derived from an EMBL/GenBank/DDBJ whole genome shotgun (WGS) entry which is preliminary data.</text>
</comment>
<evidence type="ECO:0000256" key="5">
    <source>
        <dbReference type="ARBA" id="ARBA00023242"/>
    </source>
</evidence>
<feature type="domain" description="Histone-binding protein RBBP4-like N-terminal" evidence="8">
    <location>
        <begin position="20"/>
        <end position="90"/>
    </location>
</feature>
<evidence type="ECO:0000313" key="10">
    <source>
        <dbReference type="Proteomes" id="UP001448207"/>
    </source>
</evidence>
<evidence type="ECO:0000313" key="9">
    <source>
        <dbReference type="EMBL" id="KAL0079238.1"/>
    </source>
</evidence>
<dbReference type="InterPro" id="IPR036322">
    <property type="entry name" value="WD40_repeat_dom_sf"/>
</dbReference>
<dbReference type="EMBL" id="JBCLYO010000022">
    <property type="protein sequence ID" value="KAL0079238.1"/>
    <property type="molecule type" value="Genomic_DNA"/>
</dbReference>
<dbReference type="InterPro" id="IPR022052">
    <property type="entry name" value="Histone-bd_RBBP4-like_N"/>
</dbReference>
<dbReference type="InterPro" id="IPR015943">
    <property type="entry name" value="WD40/YVTN_repeat-like_dom_sf"/>
</dbReference>
<evidence type="ECO:0000259" key="8">
    <source>
        <dbReference type="Pfam" id="PF12265"/>
    </source>
</evidence>
<sequence>MDYEFQQDIERDEKQREIDEEYKTWKKNSPFLYDLIYSHGLEWPSLTCQWFPDVESRPEKSYTIQRLLLGTHTNDEEPNYLQIASVQLPNSKQEIDMRKYEESTNEVGGHGATNDAHVKITQKIVHDGEVNRARYQYDNPNIIATKSKTGDVYIFDRTTHESFPRENERFNPALFLKGHTSEGFGLAWNPHHSKKSYLLSAGFDGLVCQWDINAASRDHRVLPPLRTFRGHSSSVADVAWHLGNDSIFASVGDDKRLLIWDGRHGSSDIPLHSVSAHDAEVNCVGFCPGNEWVLATGSSDTTAALWDLRNLRVKLHSLKAHTGDIVQLAWSPHHDAILATAGVDRRSIVWDMARIGDEQTAEEARNGPPELLYVHGGHKSRISDFGWNPASPWTLASTADDNVVQLWKMASNIYDQEKDEDEEDDDEEDDDDVYSSNYKSKYNDIYIF</sequence>
<dbReference type="SMART" id="SM00320">
    <property type="entry name" value="WD40"/>
    <property type="match status" value="6"/>
</dbReference>
<keyword evidence="10" id="KW-1185">Reference proteome</keyword>
<comment type="subcellular location">
    <subcellularLocation>
        <location evidence="1">Nucleus</location>
    </subcellularLocation>
</comment>
<keyword evidence="2 6" id="KW-0853">WD repeat</keyword>
<organism evidence="9 10">
    <name type="scientific">Phycomyces blakesleeanus</name>
    <dbReference type="NCBI Taxonomy" id="4837"/>
    <lineage>
        <taxon>Eukaryota</taxon>
        <taxon>Fungi</taxon>
        <taxon>Fungi incertae sedis</taxon>
        <taxon>Mucoromycota</taxon>
        <taxon>Mucoromycotina</taxon>
        <taxon>Mucoromycetes</taxon>
        <taxon>Mucorales</taxon>
        <taxon>Phycomycetaceae</taxon>
        <taxon>Phycomyces</taxon>
    </lineage>
</organism>
<proteinExistence type="predicted"/>
<dbReference type="Pfam" id="PF12265">
    <property type="entry name" value="CAF1C_H4-bd"/>
    <property type="match status" value="1"/>
</dbReference>
<dbReference type="Gene3D" id="2.130.10.10">
    <property type="entry name" value="YVTN repeat-like/Quinoprotein amine dehydrogenase"/>
    <property type="match status" value="1"/>
</dbReference>
<protein>
    <submittedName>
        <fullName evidence="9">WD40-repeat-containing domain protein</fullName>
    </submittedName>
</protein>
<keyword evidence="3" id="KW-0677">Repeat</keyword>
<dbReference type="InterPro" id="IPR050459">
    <property type="entry name" value="WD_repeat_RBAP46/RBAP48/MSI1"/>
</dbReference>
<evidence type="ECO:0000256" key="3">
    <source>
        <dbReference type="ARBA" id="ARBA00022737"/>
    </source>
</evidence>
<dbReference type="PRINTS" id="PR00320">
    <property type="entry name" value="GPROTEINBRPT"/>
</dbReference>
<dbReference type="Proteomes" id="UP001448207">
    <property type="component" value="Unassembled WGS sequence"/>
</dbReference>
<name>A0ABR3AQ54_PHYBL</name>
<evidence type="ECO:0000256" key="1">
    <source>
        <dbReference type="ARBA" id="ARBA00004123"/>
    </source>
</evidence>
<evidence type="ECO:0000256" key="4">
    <source>
        <dbReference type="ARBA" id="ARBA00022853"/>
    </source>
</evidence>